<comment type="caution">
    <text evidence="1">The sequence shown here is derived from an EMBL/GenBank/DDBJ whole genome shotgun (WGS) entry which is preliminary data.</text>
</comment>
<dbReference type="EMBL" id="AMZH03009865">
    <property type="protein sequence ID" value="RRT55910.1"/>
    <property type="molecule type" value="Genomic_DNA"/>
</dbReference>
<dbReference type="Proteomes" id="UP000287651">
    <property type="component" value="Unassembled WGS sequence"/>
</dbReference>
<dbReference type="AlphaFoldDB" id="A0A426YVY8"/>
<gene>
    <name evidence="1" type="ORF">B296_00006568</name>
</gene>
<protein>
    <submittedName>
        <fullName evidence="1">Uncharacterized protein</fullName>
    </submittedName>
</protein>
<name>A0A426YVY8_ENSVE</name>
<accession>A0A426YVY8</accession>
<reference evidence="1 2" key="1">
    <citation type="journal article" date="2014" name="Agronomy (Basel)">
        <title>A Draft Genome Sequence for Ensete ventricosum, the Drought-Tolerant Tree Against Hunger.</title>
        <authorList>
            <person name="Harrison J."/>
            <person name="Moore K.A."/>
            <person name="Paszkiewicz K."/>
            <person name="Jones T."/>
            <person name="Grant M."/>
            <person name="Ambacheew D."/>
            <person name="Muzemil S."/>
            <person name="Studholme D.J."/>
        </authorList>
    </citation>
    <scope>NUCLEOTIDE SEQUENCE [LARGE SCALE GENOMIC DNA]</scope>
</reference>
<sequence length="66" mass="7266">MVAIMGRKQAAIAIEGDGVVGSDYGNKWVRQQLRRRKATMVFLLAQDASNQDGRGNDCGEREAVTR</sequence>
<proteinExistence type="predicted"/>
<evidence type="ECO:0000313" key="2">
    <source>
        <dbReference type="Proteomes" id="UP000287651"/>
    </source>
</evidence>
<organism evidence="1 2">
    <name type="scientific">Ensete ventricosum</name>
    <name type="common">Abyssinian banana</name>
    <name type="synonym">Musa ensete</name>
    <dbReference type="NCBI Taxonomy" id="4639"/>
    <lineage>
        <taxon>Eukaryota</taxon>
        <taxon>Viridiplantae</taxon>
        <taxon>Streptophyta</taxon>
        <taxon>Embryophyta</taxon>
        <taxon>Tracheophyta</taxon>
        <taxon>Spermatophyta</taxon>
        <taxon>Magnoliopsida</taxon>
        <taxon>Liliopsida</taxon>
        <taxon>Zingiberales</taxon>
        <taxon>Musaceae</taxon>
        <taxon>Ensete</taxon>
    </lineage>
</organism>
<evidence type="ECO:0000313" key="1">
    <source>
        <dbReference type="EMBL" id="RRT55910.1"/>
    </source>
</evidence>